<dbReference type="InterPro" id="IPR012677">
    <property type="entry name" value="Nucleotide-bd_a/b_plait_sf"/>
</dbReference>
<dbReference type="InterPro" id="IPR005637">
    <property type="entry name" value="TAP_C_dom"/>
</dbReference>
<evidence type="ECO:0000256" key="6">
    <source>
        <dbReference type="ARBA" id="ARBA00022816"/>
    </source>
</evidence>
<dbReference type="SMART" id="SM00804">
    <property type="entry name" value="TAP_C"/>
    <property type="match status" value="1"/>
</dbReference>
<dbReference type="InterPro" id="IPR009060">
    <property type="entry name" value="UBA-like_sf"/>
</dbReference>
<evidence type="ECO:0000256" key="5">
    <source>
        <dbReference type="ARBA" id="ARBA00022737"/>
    </source>
</evidence>
<dbReference type="PANTHER" id="PTHR10662:SF15">
    <property type="entry name" value="NUCLEAR RNA EXPORT FACTOR 5"/>
    <property type="match status" value="1"/>
</dbReference>
<dbReference type="Pfam" id="PF09162">
    <property type="entry name" value="Tap-RNA_bind"/>
    <property type="match status" value="1"/>
</dbReference>
<evidence type="ECO:0000256" key="9">
    <source>
        <dbReference type="ARBA" id="ARBA00023242"/>
    </source>
</evidence>
<dbReference type="Pfam" id="PF03943">
    <property type="entry name" value="TAP_C"/>
    <property type="match status" value="1"/>
</dbReference>
<dbReference type="InterPro" id="IPR035979">
    <property type="entry name" value="RBD_domain_sf"/>
</dbReference>
<dbReference type="GO" id="GO:0015031">
    <property type="term" value="P:protein transport"/>
    <property type="evidence" value="ECO:0007669"/>
    <property type="project" value="UniProtKB-KW"/>
</dbReference>
<dbReference type="Gene3D" id="1.10.8.10">
    <property type="entry name" value="DNA helicase RuvA subunit, C-terminal domain"/>
    <property type="match status" value="1"/>
</dbReference>
<evidence type="ECO:0000256" key="8">
    <source>
        <dbReference type="ARBA" id="ARBA00023132"/>
    </source>
</evidence>
<protein>
    <recommendedName>
        <fullName evidence="12">Tip-associated protein</fullName>
    </recommendedName>
    <alternativeName>
        <fullName evidence="10">Tip-associating protein</fullName>
    </alternativeName>
    <alternativeName>
        <fullName evidence="11">mRNA export factor TAP</fullName>
    </alternativeName>
</protein>
<reference evidence="16" key="1">
    <citation type="submission" date="2025-08" db="UniProtKB">
        <authorList>
            <consortium name="RefSeq"/>
        </authorList>
    </citation>
    <scope>IDENTIFICATION</scope>
</reference>
<dbReference type="InParanoid" id="A0A6P6DGL9"/>
<dbReference type="SUPFAM" id="SSF54427">
    <property type="entry name" value="NTF2-like"/>
    <property type="match status" value="1"/>
</dbReference>
<proteinExistence type="inferred from homology"/>
<keyword evidence="8" id="KW-0653">Protein transport</keyword>
<dbReference type="RefSeq" id="XP_023559242.1">
    <property type="nucleotide sequence ID" value="XM_023703474.1"/>
</dbReference>
<keyword evidence="15" id="KW-1185">Reference proteome</keyword>
<dbReference type="PROSITE" id="PS51281">
    <property type="entry name" value="TAP_C"/>
    <property type="match status" value="1"/>
</dbReference>
<keyword evidence="5" id="KW-0677">Repeat</keyword>
<dbReference type="InterPro" id="IPR015245">
    <property type="entry name" value="Tap_RNA-bd"/>
</dbReference>
<dbReference type="GO" id="GO:0003723">
    <property type="term" value="F:RNA binding"/>
    <property type="evidence" value="ECO:0007669"/>
    <property type="project" value="InterPro"/>
</dbReference>
<dbReference type="GO" id="GO:0005737">
    <property type="term" value="C:cytoplasm"/>
    <property type="evidence" value="ECO:0007669"/>
    <property type="project" value="InterPro"/>
</dbReference>
<evidence type="ECO:0000259" key="13">
    <source>
        <dbReference type="PROSITE" id="PS50177"/>
    </source>
</evidence>
<dbReference type="FunFam" id="3.10.450.50:FF:000004">
    <property type="entry name" value="Nuclear RNA export factor 1"/>
    <property type="match status" value="1"/>
</dbReference>
<keyword evidence="3" id="KW-0813">Transport</keyword>
<evidence type="ECO:0000256" key="1">
    <source>
        <dbReference type="ARBA" id="ARBA00004567"/>
    </source>
</evidence>
<dbReference type="Gene3D" id="3.30.70.330">
    <property type="match status" value="1"/>
</dbReference>
<dbReference type="InterPro" id="IPR032710">
    <property type="entry name" value="NTF2-like_dom_sf"/>
</dbReference>
<sequence length="585" mass="67577">MEFEEGVTILKCFEVIDFSGPSEGEMLCHCRSLPRFMDDDGTLESEFIPSSTISTFVLKTIHVALTPSYLCPEELAQHSHMEYSNEISVLQGRKRYSRFSCSNFDGRITHSEHGGQGLLPPPFYNNEGDTMMDGHDNHPLRYTPYEKGHIRRRRRAYDTNNIHIKLEKDLQAERREIEEYMQSGIMENWFKVTIPFGRKYDKAWLINSIKTHCSVPFSPVDFHCIGTRALFFVQHEITASAIKEVSKKISDEDSLRIPIFVSRSTAPYSVQNKLTSGQMEQLQLALRKRYDVSQQALNLERLRFDPEDVASRGRPECSPADGQDLCSPNVTDFDLPKSVECCKEVYEGYETLKNLILQFLQEYYLIYDYGDRRGLLNVYHEEACFSLTIPLKPEDRDTTNLHEYTKYSRNVKNIKEPSIIRMLLKYGKSDIVDSLSLLPRTQHDYDNFMVDMFLQTEKMLCFSVHGVFKEIHGKSQGFVRAFTRTFIATPGKSTCLCIVNDHLLLRNVPPEAIHRALSLTMAMPCCSSMSTLTPDHLAMVQAFSMQSRMKLEWSQKCLEDNQWDYSRAAEVFIMLQMAVYVHNKK</sequence>
<comment type="subcellular location">
    <subcellularLocation>
        <location evidence="1">Nucleus</location>
        <location evidence="1">Nuclear pore complex</location>
    </subcellularLocation>
</comment>
<dbReference type="Proteomes" id="UP000515203">
    <property type="component" value="Unplaced"/>
</dbReference>
<dbReference type="SUPFAM" id="SSF46934">
    <property type="entry name" value="UBA-like"/>
    <property type="match status" value="1"/>
</dbReference>
<evidence type="ECO:0000256" key="11">
    <source>
        <dbReference type="ARBA" id="ARBA00080675"/>
    </source>
</evidence>
<feature type="domain" description="NTF2" evidence="13">
    <location>
        <begin position="355"/>
        <end position="505"/>
    </location>
</feature>
<evidence type="ECO:0000313" key="16">
    <source>
        <dbReference type="RefSeq" id="XP_023559242.1"/>
    </source>
</evidence>
<dbReference type="InterPro" id="IPR018222">
    <property type="entry name" value="Nuclear_transport_factor_2_euk"/>
</dbReference>
<evidence type="ECO:0000256" key="7">
    <source>
        <dbReference type="ARBA" id="ARBA00023010"/>
    </source>
</evidence>
<evidence type="ECO:0000313" key="15">
    <source>
        <dbReference type="Proteomes" id="UP000515203"/>
    </source>
</evidence>
<dbReference type="Gene3D" id="3.10.450.50">
    <property type="match status" value="1"/>
</dbReference>
<evidence type="ECO:0000256" key="12">
    <source>
        <dbReference type="ARBA" id="ARBA00082469"/>
    </source>
</evidence>
<dbReference type="PANTHER" id="PTHR10662">
    <property type="entry name" value="NUCLEAR RNA EXPORT FACTOR"/>
    <property type="match status" value="1"/>
</dbReference>
<keyword evidence="6" id="KW-0509">mRNA transport</keyword>
<comment type="similarity">
    <text evidence="2">Belongs to the NXF family.</text>
</comment>
<evidence type="ECO:0000259" key="14">
    <source>
        <dbReference type="PROSITE" id="PS51281"/>
    </source>
</evidence>
<dbReference type="GO" id="GO:0016973">
    <property type="term" value="P:poly(A)+ mRNA export from nucleus"/>
    <property type="evidence" value="ECO:0007669"/>
    <property type="project" value="TreeGrafter"/>
</dbReference>
<dbReference type="CDD" id="cd14342">
    <property type="entry name" value="UBA_TAP-C"/>
    <property type="match status" value="1"/>
</dbReference>
<keyword evidence="9" id="KW-0539">Nucleus</keyword>
<feature type="domain" description="TAP-C" evidence="14">
    <location>
        <begin position="534"/>
        <end position="585"/>
    </location>
</feature>
<dbReference type="FunFam" id="1.10.8.10:FF:000018">
    <property type="entry name" value="Nuclear RNA export factor 1"/>
    <property type="match status" value="1"/>
</dbReference>
<keyword evidence="7" id="KW-0811">Translocation</keyword>
<accession>A0A6P6DGL9</accession>
<dbReference type="GeneID" id="101589622"/>
<evidence type="ECO:0000256" key="2">
    <source>
        <dbReference type="ARBA" id="ARBA00009285"/>
    </source>
</evidence>
<keyword evidence="4" id="KW-0433">Leucine-rich repeat</keyword>
<name>A0A6P6DGL9_OCTDE</name>
<evidence type="ECO:0000256" key="3">
    <source>
        <dbReference type="ARBA" id="ARBA00022448"/>
    </source>
</evidence>
<keyword evidence="8" id="KW-0906">Nuclear pore complex</keyword>
<dbReference type="Pfam" id="PF22602">
    <property type="entry name" value="NXF_NTF2"/>
    <property type="match status" value="1"/>
</dbReference>
<evidence type="ECO:0000256" key="10">
    <source>
        <dbReference type="ARBA" id="ARBA00077623"/>
    </source>
</evidence>
<dbReference type="OrthoDB" id="25872at2759"/>
<dbReference type="AlphaFoldDB" id="A0A6P6DGL9"/>
<gene>
    <name evidence="16" type="primary">LOC101589622</name>
</gene>
<dbReference type="InterPro" id="IPR030217">
    <property type="entry name" value="NXF_fam"/>
</dbReference>
<evidence type="ECO:0000256" key="4">
    <source>
        <dbReference type="ARBA" id="ARBA00022614"/>
    </source>
</evidence>
<dbReference type="PROSITE" id="PS50177">
    <property type="entry name" value="NTF2_DOMAIN"/>
    <property type="match status" value="1"/>
</dbReference>
<dbReference type="GO" id="GO:0005643">
    <property type="term" value="C:nuclear pore"/>
    <property type="evidence" value="ECO:0007669"/>
    <property type="project" value="UniProtKB-SubCell"/>
</dbReference>
<dbReference type="SUPFAM" id="SSF54928">
    <property type="entry name" value="RNA-binding domain, RBD"/>
    <property type="match status" value="1"/>
</dbReference>
<organism evidence="15 16">
    <name type="scientific">Octodon degus</name>
    <name type="common">Degu</name>
    <name type="synonym">Sciurus degus</name>
    <dbReference type="NCBI Taxonomy" id="10160"/>
    <lineage>
        <taxon>Eukaryota</taxon>
        <taxon>Metazoa</taxon>
        <taxon>Chordata</taxon>
        <taxon>Craniata</taxon>
        <taxon>Vertebrata</taxon>
        <taxon>Euteleostomi</taxon>
        <taxon>Mammalia</taxon>
        <taxon>Eutheria</taxon>
        <taxon>Euarchontoglires</taxon>
        <taxon>Glires</taxon>
        <taxon>Rodentia</taxon>
        <taxon>Hystricomorpha</taxon>
        <taxon>Octodontidae</taxon>
        <taxon>Octodon</taxon>
    </lineage>
</organism>
<dbReference type="InterPro" id="IPR002075">
    <property type="entry name" value="NTF2_dom"/>
</dbReference>